<keyword evidence="3" id="KW-1185">Reference proteome</keyword>
<name>A0A1R2AVJ0_9CILI</name>
<dbReference type="Proteomes" id="UP000187209">
    <property type="component" value="Unassembled WGS sequence"/>
</dbReference>
<proteinExistence type="predicted"/>
<reference evidence="2 3" key="1">
    <citation type="submission" date="2016-11" db="EMBL/GenBank/DDBJ databases">
        <title>The macronuclear genome of Stentor coeruleus: a giant cell with tiny introns.</title>
        <authorList>
            <person name="Slabodnick M."/>
            <person name="Ruby J.G."/>
            <person name="Reiff S.B."/>
            <person name="Swart E.C."/>
            <person name="Gosai S."/>
            <person name="Prabakaran S."/>
            <person name="Witkowska E."/>
            <person name="Larue G.E."/>
            <person name="Fisher S."/>
            <person name="Freeman R.M."/>
            <person name="Gunawardena J."/>
            <person name="Chu W."/>
            <person name="Stover N.A."/>
            <person name="Gregory B.D."/>
            <person name="Nowacki M."/>
            <person name="Derisi J."/>
            <person name="Roy S.W."/>
            <person name="Marshall W.F."/>
            <person name="Sood P."/>
        </authorList>
    </citation>
    <scope>NUCLEOTIDE SEQUENCE [LARGE SCALE GENOMIC DNA]</scope>
    <source>
        <strain evidence="2">WM001</strain>
    </source>
</reference>
<dbReference type="EMBL" id="MPUH01001326">
    <property type="protein sequence ID" value="OMJ68465.1"/>
    <property type="molecule type" value="Genomic_DNA"/>
</dbReference>
<evidence type="ECO:0000313" key="3">
    <source>
        <dbReference type="Proteomes" id="UP000187209"/>
    </source>
</evidence>
<feature type="compositionally biased region" description="Low complexity" evidence="1">
    <location>
        <begin position="357"/>
        <end position="375"/>
    </location>
</feature>
<evidence type="ECO:0000313" key="2">
    <source>
        <dbReference type="EMBL" id="OMJ68465.1"/>
    </source>
</evidence>
<sequence>MKSRQISQLTEMFSNKFYIKDPDDPAISEFSELLSHFPISLELPMNFMEMFFKTLVTVPLLNSFRTKIKEEIQITIDQTSLLLQSRIADVEEKFLGLEHRIEAVKKKVSSDNETMIRRISEISSLMATKPWMKEISYMNNDLNSKPSFEDLLSMKANIEPKLDELISVASSAQKSIKEFEVIVARMDEILLTKSSKEDIRYLNTLFDSYVTQENIQKVLPDLNSRLISLEKFEEYYKSSLIALQNEGCSKISHKNASKDFSVLFNKVTSISAKLEGKVDKVEILPLLESNEIKEITFRRILDGMLFDFQQLAVIHQETLKTMMRTMDSAEKKNKQRNELLKASEKLVGNITLRISENRNNSPSKSSSFARSSLSPEPERIVSASLSRNSNRMSKRQVCISKSNRVSLNM</sequence>
<evidence type="ECO:0000256" key="1">
    <source>
        <dbReference type="SAM" id="MobiDB-lite"/>
    </source>
</evidence>
<protein>
    <submittedName>
        <fullName evidence="2">Uncharacterized protein</fullName>
    </submittedName>
</protein>
<feature type="region of interest" description="Disordered" evidence="1">
    <location>
        <begin position="355"/>
        <end position="375"/>
    </location>
</feature>
<dbReference type="AlphaFoldDB" id="A0A1R2AVJ0"/>
<gene>
    <name evidence="2" type="ORF">SteCoe_34072</name>
</gene>
<organism evidence="2 3">
    <name type="scientific">Stentor coeruleus</name>
    <dbReference type="NCBI Taxonomy" id="5963"/>
    <lineage>
        <taxon>Eukaryota</taxon>
        <taxon>Sar</taxon>
        <taxon>Alveolata</taxon>
        <taxon>Ciliophora</taxon>
        <taxon>Postciliodesmatophora</taxon>
        <taxon>Heterotrichea</taxon>
        <taxon>Heterotrichida</taxon>
        <taxon>Stentoridae</taxon>
        <taxon>Stentor</taxon>
    </lineage>
</organism>
<comment type="caution">
    <text evidence="2">The sequence shown here is derived from an EMBL/GenBank/DDBJ whole genome shotgun (WGS) entry which is preliminary data.</text>
</comment>
<accession>A0A1R2AVJ0</accession>